<organism evidence="4 5">
    <name type="scientific">Segatella copri</name>
    <dbReference type="NCBI Taxonomy" id="165179"/>
    <lineage>
        <taxon>Bacteria</taxon>
        <taxon>Pseudomonadati</taxon>
        <taxon>Bacteroidota</taxon>
        <taxon>Bacteroidia</taxon>
        <taxon>Bacteroidales</taxon>
        <taxon>Prevotellaceae</taxon>
        <taxon>Segatella</taxon>
    </lineage>
</organism>
<evidence type="ECO:0000313" key="5">
    <source>
        <dbReference type="Proteomes" id="UP000420707"/>
    </source>
</evidence>
<dbReference type="GO" id="GO:0005829">
    <property type="term" value="C:cytosol"/>
    <property type="evidence" value="ECO:0007669"/>
    <property type="project" value="TreeGrafter"/>
</dbReference>
<proteinExistence type="predicted"/>
<dbReference type="InterPro" id="IPR013520">
    <property type="entry name" value="Ribonucl_H"/>
</dbReference>
<comment type="subunit">
    <text evidence="2">DNA polymerase III contains a core (composed of alpha, epsilon and theta chains) that associates with a tau subunit. This core dimerizes to form the POLIII' complex. PolIII' associates with the gamma complex (composed of gamma, delta, delta', psi and chi chains) and with the beta chain to form the complete DNA polymerase III complex.</text>
</comment>
<gene>
    <name evidence="4" type="ORF">F7D90_12685</name>
</gene>
<dbReference type="EMBL" id="VZCR01000088">
    <property type="protein sequence ID" value="MQN32775.1"/>
    <property type="molecule type" value="Genomic_DNA"/>
</dbReference>
<dbReference type="Gene3D" id="3.40.50.10190">
    <property type="entry name" value="BRCT domain"/>
    <property type="match status" value="1"/>
</dbReference>
<dbReference type="GO" id="GO:0003676">
    <property type="term" value="F:nucleic acid binding"/>
    <property type="evidence" value="ECO:0007669"/>
    <property type="project" value="InterPro"/>
</dbReference>
<dbReference type="Pfam" id="PF00929">
    <property type="entry name" value="RNase_T"/>
    <property type="match status" value="1"/>
</dbReference>
<dbReference type="SMART" id="SM00479">
    <property type="entry name" value="EXOIII"/>
    <property type="match status" value="1"/>
</dbReference>
<dbReference type="PROSITE" id="PS50172">
    <property type="entry name" value="BRCT"/>
    <property type="match status" value="1"/>
</dbReference>
<dbReference type="InterPro" id="IPR036397">
    <property type="entry name" value="RNaseH_sf"/>
</dbReference>
<comment type="function">
    <text evidence="1">DNA polymerase III is a complex, multichain enzyme responsible for most of the replicative synthesis in bacteria. The epsilon subunit contain the editing function and is a proofreading 3'-5' exonuclease.</text>
</comment>
<dbReference type="InterPro" id="IPR012337">
    <property type="entry name" value="RNaseH-like_sf"/>
</dbReference>
<evidence type="ECO:0000256" key="1">
    <source>
        <dbReference type="ARBA" id="ARBA00025483"/>
    </source>
</evidence>
<dbReference type="Gene3D" id="3.30.420.10">
    <property type="entry name" value="Ribonuclease H-like superfamily/Ribonuclease H"/>
    <property type="match status" value="1"/>
</dbReference>
<dbReference type="CDD" id="cd17748">
    <property type="entry name" value="BRCT_DNA_ligase_like"/>
    <property type="match status" value="1"/>
</dbReference>
<feature type="domain" description="BRCT" evidence="3">
    <location>
        <begin position="215"/>
        <end position="305"/>
    </location>
</feature>
<dbReference type="InterPro" id="IPR001357">
    <property type="entry name" value="BRCT_dom"/>
</dbReference>
<dbReference type="CDD" id="cd06130">
    <property type="entry name" value="DNA_pol_III_epsilon_like"/>
    <property type="match status" value="1"/>
</dbReference>
<dbReference type="RefSeq" id="WP_153086131.1">
    <property type="nucleotide sequence ID" value="NZ_VZAM01000060.1"/>
</dbReference>
<name>A0AAW9T9C8_9BACT</name>
<sequence length="305" mass="34633">MNNFVAIDFETANADRSSICQIGITEVVDGILQPSKSWLVQPEGNDYDAFNIHIHGIKPEDTENSPEFPDVWKEVYPYLKDKIVVAHNTSFDMYALRDALDNYQIEYPTFDYFCTLRIARYIVKGCYSYSLDVVLKYLGIEFDGHHKADNDSAGCAKLLLKCLDMDGSTLEELEEKYHFHRGKFAPDTFIAHLAINKKSKTEMLESLEEHPELADEGNYFYGKNVCFTGTCSYGTRKELLQKIKDVGGIPSDSVTKKTEVLVVGQQDYRVVGEDGMSKKQEKAKALLDKGQDIEILSEIEFLSRI</sequence>
<dbReference type="PANTHER" id="PTHR30231">
    <property type="entry name" value="DNA POLYMERASE III SUBUNIT EPSILON"/>
    <property type="match status" value="1"/>
</dbReference>
<dbReference type="FunFam" id="3.30.420.10:FF:000045">
    <property type="entry name" value="3'-5' exonuclease DinG"/>
    <property type="match status" value="1"/>
</dbReference>
<dbReference type="Pfam" id="PF00533">
    <property type="entry name" value="BRCT"/>
    <property type="match status" value="1"/>
</dbReference>
<dbReference type="InterPro" id="IPR036420">
    <property type="entry name" value="BRCT_dom_sf"/>
</dbReference>
<dbReference type="SUPFAM" id="SSF53098">
    <property type="entry name" value="Ribonuclease H-like"/>
    <property type="match status" value="1"/>
</dbReference>
<dbReference type="AlphaFoldDB" id="A0AAW9T9C8"/>
<dbReference type="GO" id="GO:0008408">
    <property type="term" value="F:3'-5' exonuclease activity"/>
    <property type="evidence" value="ECO:0007669"/>
    <property type="project" value="TreeGrafter"/>
</dbReference>
<dbReference type="SUPFAM" id="SSF52113">
    <property type="entry name" value="BRCT domain"/>
    <property type="match status" value="1"/>
</dbReference>
<reference evidence="5" key="1">
    <citation type="submission" date="2019-09" db="EMBL/GenBank/DDBJ databases">
        <title>Distinct polysaccharide growth profiles of human intestinal Prevotella copri isolates.</title>
        <authorList>
            <person name="Fehlner-Peach H."/>
            <person name="Magnabosco C."/>
            <person name="Raghavan V."/>
            <person name="Scher J.U."/>
            <person name="Tett A."/>
            <person name="Cox L.M."/>
            <person name="Gottsegen C."/>
            <person name="Watters A."/>
            <person name="Wiltshire- Gordon J.D."/>
            <person name="Segata N."/>
            <person name="Bonneau R."/>
            <person name="Littman D.R."/>
        </authorList>
    </citation>
    <scope>NUCLEOTIDE SEQUENCE [LARGE SCALE GENOMIC DNA]</scope>
    <source>
        <strain evidence="5">iAP146</strain>
    </source>
</reference>
<comment type="caution">
    <text evidence="4">The sequence shown here is derived from an EMBL/GenBank/DDBJ whole genome shotgun (WGS) entry which is preliminary data.</text>
</comment>
<dbReference type="GO" id="GO:0006259">
    <property type="term" value="P:DNA metabolic process"/>
    <property type="evidence" value="ECO:0007669"/>
    <property type="project" value="UniProtKB-ARBA"/>
</dbReference>
<dbReference type="Proteomes" id="UP000420707">
    <property type="component" value="Unassembled WGS sequence"/>
</dbReference>
<evidence type="ECO:0000256" key="2">
    <source>
        <dbReference type="ARBA" id="ARBA00026073"/>
    </source>
</evidence>
<dbReference type="PANTHER" id="PTHR30231:SF42">
    <property type="entry name" value="EXONUCLEASE"/>
    <property type="match status" value="1"/>
</dbReference>
<accession>A0AAW9T9C8</accession>
<evidence type="ECO:0000313" key="4">
    <source>
        <dbReference type="EMBL" id="MQN32775.1"/>
    </source>
</evidence>
<protein>
    <submittedName>
        <fullName evidence="4">DNA polymerase III</fullName>
    </submittedName>
</protein>
<evidence type="ECO:0000259" key="3">
    <source>
        <dbReference type="PROSITE" id="PS50172"/>
    </source>
</evidence>